<dbReference type="AlphaFoldDB" id="A0A1Q9DV61"/>
<feature type="region of interest" description="Disordered" evidence="1">
    <location>
        <begin position="98"/>
        <end position="118"/>
    </location>
</feature>
<accession>A0A1Q9DV61</accession>
<proteinExistence type="predicted"/>
<dbReference type="OrthoDB" id="447385at2759"/>
<dbReference type="EMBL" id="LSRX01000375">
    <property type="protein sequence ID" value="OLP99069.1"/>
    <property type="molecule type" value="Genomic_DNA"/>
</dbReference>
<protein>
    <submittedName>
        <fullName evidence="2">Uncharacterized protein</fullName>
    </submittedName>
</protein>
<organism evidence="2 3">
    <name type="scientific">Symbiodinium microadriaticum</name>
    <name type="common">Dinoflagellate</name>
    <name type="synonym">Zooxanthella microadriatica</name>
    <dbReference type="NCBI Taxonomy" id="2951"/>
    <lineage>
        <taxon>Eukaryota</taxon>
        <taxon>Sar</taxon>
        <taxon>Alveolata</taxon>
        <taxon>Dinophyceae</taxon>
        <taxon>Suessiales</taxon>
        <taxon>Symbiodiniaceae</taxon>
        <taxon>Symbiodinium</taxon>
    </lineage>
</organism>
<gene>
    <name evidence="2" type="ORF">AK812_SmicGene18419</name>
</gene>
<comment type="caution">
    <text evidence="2">The sequence shown here is derived from an EMBL/GenBank/DDBJ whole genome shotgun (WGS) entry which is preliminary data.</text>
</comment>
<reference evidence="2 3" key="1">
    <citation type="submission" date="2016-02" db="EMBL/GenBank/DDBJ databases">
        <title>Genome analysis of coral dinoflagellate symbionts highlights evolutionary adaptations to a symbiotic lifestyle.</title>
        <authorList>
            <person name="Aranda M."/>
            <person name="Li Y."/>
            <person name="Liew Y.J."/>
            <person name="Baumgarten S."/>
            <person name="Simakov O."/>
            <person name="Wilson M."/>
            <person name="Piel J."/>
            <person name="Ashoor H."/>
            <person name="Bougouffa S."/>
            <person name="Bajic V.B."/>
            <person name="Ryu T."/>
            <person name="Ravasi T."/>
            <person name="Bayer T."/>
            <person name="Micklem G."/>
            <person name="Kim H."/>
            <person name="Bhak J."/>
            <person name="Lajeunesse T.C."/>
            <person name="Voolstra C.R."/>
        </authorList>
    </citation>
    <scope>NUCLEOTIDE SEQUENCE [LARGE SCALE GENOMIC DNA]</scope>
    <source>
        <strain evidence="2 3">CCMP2467</strain>
    </source>
</reference>
<dbReference type="Proteomes" id="UP000186817">
    <property type="component" value="Unassembled WGS sequence"/>
</dbReference>
<evidence type="ECO:0000313" key="2">
    <source>
        <dbReference type="EMBL" id="OLP99069.1"/>
    </source>
</evidence>
<sequence>MRTFATLRETIAALRGVLARECVLLDPAMQVSGLRLGSLDKVAKQVVDLGSFAPRDYHLERLSQENGTAVPGDYTWYQRIAARTVSCSGGFRRRREETSQLLTPGPVAPNARPQNENNGWRPLAVRLKNTVEGLADEEMEKVTARKCLRVVNLLGETDRRWRKLAKYGSEVFEWGGNQRQGGGMQRDRVSFSESDAGSGWRSLKRRLTRQQMLTIGGYLAHKKVSWPVGEGSSLEISVMGDICRFKEASERRALCFLTEGCILLSEGSTALTYDSPFIHLINEEEGFSSPGPDGESEAWSSTRIHNFNLRQEELRMFRARGP</sequence>
<name>A0A1Q9DV61_SYMMI</name>
<evidence type="ECO:0000313" key="3">
    <source>
        <dbReference type="Proteomes" id="UP000186817"/>
    </source>
</evidence>
<evidence type="ECO:0000256" key="1">
    <source>
        <dbReference type="SAM" id="MobiDB-lite"/>
    </source>
</evidence>
<keyword evidence="3" id="KW-1185">Reference proteome</keyword>